<dbReference type="EMBL" id="LR134420">
    <property type="protein sequence ID" value="VEH85052.1"/>
    <property type="molecule type" value="Genomic_DNA"/>
</dbReference>
<dbReference type="EMBL" id="LNKA01000009">
    <property type="protein sequence ID" value="KTC65160.1"/>
    <property type="molecule type" value="Genomic_DNA"/>
</dbReference>
<comment type="catalytic activity">
    <reaction evidence="1">
        <text>adenosine(2030) in 23S rRNA + S-adenosyl-L-methionine = N(6)-methyladenosine(2030) in 23S rRNA + S-adenosyl-L-homocysteine + H(+)</text>
        <dbReference type="Rhea" id="RHEA:43736"/>
        <dbReference type="Rhea" id="RHEA-COMP:10668"/>
        <dbReference type="Rhea" id="RHEA-COMP:10669"/>
        <dbReference type="ChEBI" id="CHEBI:15378"/>
        <dbReference type="ChEBI" id="CHEBI:57856"/>
        <dbReference type="ChEBI" id="CHEBI:59789"/>
        <dbReference type="ChEBI" id="CHEBI:74411"/>
        <dbReference type="ChEBI" id="CHEBI:74449"/>
        <dbReference type="EC" id="2.1.1.266"/>
    </reaction>
</comment>
<feature type="active site" description="Proton acceptor" evidence="1">
    <location>
        <position position="165"/>
    </location>
</feature>
<dbReference type="RefSeq" id="WP_058462615.1">
    <property type="nucleotide sequence ID" value="NZ_CAAAHS010000015.1"/>
</dbReference>
<dbReference type="GO" id="GO:0003723">
    <property type="term" value="F:RNA binding"/>
    <property type="evidence" value="ECO:0007669"/>
    <property type="project" value="UniProtKB-UniRule"/>
</dbReference>
<feature type="binding site" evidence="1">
    <location>
        <position position="42"/>
    </location>
    <ligand>
        <name>S-adenosyl-L-methionine</name>
        <dbReference type="ChEBI" id="CHEBI:59789"/>
    </ligand>
</feature>
<evidence type="ECO:0000313" key="4">
    <source>
        <dbReference type="Proteomes" id="UP000054859"/>
    </source>
</evidence>
<keyword evidence="1" id="KW-0694">RNA-binding</keyword>
<evidence type="ECO:0000313" key="2">
    <source>
        <dbReference type="EMBL" id="KTC65160.1"/>
    </source>
</evidence>
<comment type="function">
    <text evidence="1">Specifically methylates the adenine in position 2030 of 23S rRNA.</text>
</comment>
<dbReference type="Pfam" id="PF04378">
    <property type="entry name" value="RsmJ"/>
    <property type="match status" value="1"/>
</dbReference>
<dbReference type="Proteomes" id="UP000054859">
    <property type="component" value="Unassembled WGS sequence"/>
</dbReference>
<feature type="binding site" evidence="1">
    <location>
        <position position="101"/>
    </location>
    <ligand>
        <name>S-adenosyl-L-methionine</name>
        <dbReference type="ChEBI" id="CHEBI:59789"/>
    </ligand>
</feature>
<dbReference type="GO" id="GO:0070475">
    <property type="term" value="P:rRNA base methylation"/>
    <property type="evidence" value="ECO:0007669"/>
    <property type="project" value="UniProtKB-UniRule"/>
</dbReference>
<keyword evidence="1" id="KW-0698">rRNA processing</keyword>
<gene>
    <name evidence="1" type="primary">rlmJ</name>
    <name evidence="2" type="ORF">Lade_1533</name>
    <name evidence="3" type="ORF">NCTC12735_00674</name>
</gene>
<dbReference type="PANTHER" id="PTHR37426">
    <property type="entry name" value="RIBOSOMAL RNA LARGE SUBUNIT METHYLTRANSFERASE J"/>
    <property type="match status" value="1"/>
</dbReference>
<reference evidence="2 4" key="1">
    <citation type="submission" date="2015-11" db="EMBL/GenBank/DDBJ databases">
        <title>Identification of large and diverse effector repertoires of 38 Legionella species.</title>
        <authorList>
            <person name="Burstein D."/>
            <person name="Amaro F."/>
            <person name="Zusman T."/>
            <person name="Lifshitz Z."/>
            <person name="Cohen O."/>
            <person name="Gilbert J.A."/>
            <person name="Pupko T."/>
            <person name="Shuman H.A."/>
            <person name="Segal G."/>
        </authorList>
    </citation>
    <scope>NUCLEOTIDE SEQUENCE [LARGE SCALE GENOMIC DNA]</scope>
    <source>
        <strain evidence="2 4">1762-AUS-E</strain>
    </source>
</reference>
<feature type="binding site" evidence="1">
    <location>
        <begin position="144"/>
        <end position="145"/>
    </location>
    <ligand>
        <name>S-adenosyl-L-methionine</name>
        <dbReference type="ChEBI" id="CHEBI:59789"/>
    </ligand>
</feature>
<dbReference type="PANTHER" id="PTHR37426:SF1">
    <property type="entry name" value="RIBOSOMAL RNA LARGE SUBUNIT METHYLTRANSFERASE J"/>
    <property type="match status" value="1"/>
</dbReference>
<dbReference type="InterPro" id="IPR029063">
    <property type="entry name" value="SAM-dependent_MTases_sf"/>
</dbReference>
<dbReference type="GO" id="GO:0005829">
    <property type="term" value="C:cytosol"/>
    <property type="evidence" value="ECO:0007669"/>
    <property type="project" value="TreeGrafter"/>
</dbReference>
<accession>A0A0W0R276</accession>
<organism evidence="2 4">
    <name type="scientific">Legionella adelaidensis</name>
    <dbReference type="NCBI Taxonomy" id="45056"/>
    <lineage>
        <taxon>Bacteria</taxon>
        <taxon>Pseudomonadati</taxon>
        <taxon>Pseudomonadota</taxon>
        <taxon>Gammaproteobacteria</taxon>
        <taxon>Legionellales</taxon>
        <taxon>Legionellaceae</taxon>
        <taxon>Legionella</taxon>
    </lineage>
</organism>
<dbReference type="KEGG" id="ladl:NCTC12735_00674"/>
<evidence type="ECO:0000256" key="1">
    <source>
        <dbReference type="HAMAP-Rule" id="MF_00934"/>
    </source>
</evidence>
<comment type="similarity">
    <text evidence="1">Belongs to the RlmJ family.</text>
</comment>
<keyword evidence="1" id="KW-0808">Transferase</keyword>
<dbReference type="HAMAP" id="MF_00934">
    <property type="entry name" value="23SrRNA_methyltr_J"/>
    <property type="match status" value="1"/>
</dbReference>
<feature type="binding site" evidence="1">
    <location>
        <position position="19"/>
    </location>
    <ligand>
        <name>S-adenosyl-L-methionine</name>
        <dbReference type="ChEBI" id="CHEBI:59789"/>
    </ligand>
</feature>
<dbReference type="Gene3D" id="3.40.50.150">
    <property type="entry name" value="Vaccinia Virus protein VP39"/>
    <property type="match status" value="1"/>
</dbReference>
<dbReference type="GO" id="GO:0036307">
    <property type="term" value="F:23S rRNA (adenine(2030)-N(6))-methyltransferase activity"/>
    <property type="evidence" value="ECO:0007669"/>
    <property type="project" value="UniProtKB-UniRule"/>
</dbReference>
<dbReference type="PATRIC" id="fig|45056.6.peg.1584"/>
<reference evidence="3 5" key="2">
    <citation type="submission" date="2018-12" db="EMBL/GenBank/DDBJ databases">
        <authorList>
            <consortium name="Pathogen Informatics"/>
        </authorList>
    </citation>
    <scope>NUCLEOTIDE SEQUENCE [LARGE SCALE GENOMIC DNA]</scope>
    <source>
        <strain evidence="3 5">NCTC12735</strain>
        <plasmid evidence="5">11</plasmid>
    </source>
</reference>
<geneLocation type="plasmid" evidence="3 5">
    <name>11</name>
</geneLocation>
<dbReference type="STRING" id="45056.Lade_1533"/>
<feature type="site" description="Interaction with substrate rRNA" evidence="1">
    <location>
        <position position="4"/>
    </location>
</feature>
<name>A0A0W0R276_9GAMM</name>
<keyword evidence="4" id="KW-1185">Reference proteome</keyword>
<feature type="binding site" evidence="1">
    <location>
        <position position="165"/>
    </location>
    <ligand>
        <name>S-adenosyl-L-methionine</name>
        <dbReference type="ChEBI" id="CHEBI:59789"/>
    </ligand>
</feature>
<dbReference type="AlphaFoldDB" id="A0A0W0R276"/>
<evidence type="ECO:0000313" key="5">
    <source>
        <dbReference type="Proteomes" id="UP000281170"/>
    </source>
</evidence>
<dbReference type="EC" id="2.1.1.266" evidence="1"/>
<comment type="subunit">
    <text evidence="1">Monomer.</text>
</comment>
<evidence type="ECO:0000313" key="3">
    <source>
        <dbReference type="EMBL" id="VEH85052.1"/>
    </source>
</evidence>
<dbReference type="Proteomes" id="UP000281170">
    <property type="component" value="Plasmid 11"/>
</dbReference>
<proteinExistence type="inferred from homology"/>
<feature type="binding site" evidence="1">
    <location>
        <position position="119"/>
    </location>
    <ligand>
        <name>S-adenosyl-L-methionine</name>
        <dbReference type="ChEBI" id="CHEBI:59789"/>
    </ligand>
</feature>
<dbReference type="OrthoDB" id="9791274at2"/>
<protein>
    <recommendedName>
        <fullName evidence="1">Ribosomal RNA large subunit methyltransferase J</fullName>
        <ecNumber evidence="1">2.1.1.266</ecNumber>
    </recommendedName>
    <alternativeName>
        <fullName evidence="1">23S rRNA (adenine(2030)-N6)-methyltransferase</fullName>
    </alternativeName>
    <alternativeName>
        <fullName evidence="1">23S rRNA m6A2030 methyltransferase</fullName>
    </alternativeName>
</protein>
<keyword evidence="3" id="KW-0614">Plasmid</keyword>
<keyword evidence="1" id="KW-0489">Methyltransferase</keyword>
<sequence length="274" mass="31120">MLSYQHGYHAGNFADVVKHLCLTLLLDYLTQKDKPLFYLETHAGKGLYDLNDKQAQKTGEAKFGIELLWQEKSNLPPVFDTYMDTIEAVNPTSQLSIYPGSPTFAMHLLRSFDRIVCCELHPQEYSTLKTINRLGKKVSIEQKNGLEQIKALLPPAEKRGVIFIDPSFEIKDDYRQIPLAIQEGVKRFATGVYCLWYPLVDQQLNSKLTKGLEALSVRNTLNMEFVHTPHGKGMYGCGLWLINPPFILAEKMEIALKTLMKFFNPGKSSFSIKA</sequence>
<keyword evidence="1" id="KW-0949">S-adenosyl-L-methionine</keyword>
<dbReference type="SUPFAM" id="SSF53335">
    <property type="entry name" value="S-adenosyl-L-methionine-dependent methyltransferases"/>
    <property type="match status" value="1"/>
</dbReference>
<dbReference type="InterPro" id="IPR007473">
    <property type="entry name" value="RlmJ"/>
</dbReference>